<dbReference type="GO" id="GO:0070819">
    <property type="term" value="F:menaquinone-dependent protoporphyrinogen oxidase activity"/>
    <property type="evidence" value="ECO:0007669"/>
    <property type="project" value="TreeGrafter"/>
</dbReference>
<dbReference type="AlphaFoldDB" id="A0A171AEW7"/>
<accession>A0A171AEW7</accession>
<dbReference type="Gene3D" id="3.40.50.360">
    <property type="match status" value="1"/>
</dbReference>
<dbReference type="STRING" id="681398.PJIAN_4158"/>
<dbReference type="PROSITE" id="PS50902">
    <property type="entry name" value="FLAVODOXIN_LIKE"/>
    <property type="match status" value="1"/>
</dbReference>
<evidence type="ECO:0000259" key="1">
    <source>
        <dbReference type="PROSITE" id="PS50902"/>
    </source>
</evidence>
<dbReference type="InterPro" id="IPR052200">
    <property type="entry name" value="Protoporphyrinogen_IX_DH"/>
</dbReference>
<evidence type="ECO:0000313" key="2">
    <source>
        <dbReference type="EMBL" id="GAT63619.1"/>
    </source>
</evidence>
<dbReference type="EMBL" id="BDCR01000004">
    <property type="protein sequence ID" value="GAT63619.1"/>
    <property type="molecule type" value="Genomic_DNA"/>
</dbReference>
<dbReference type="GO" id="GO:0006783">
    <property type="term" value="P:heme biosynthetic process"/>
    <property type="evidence" value="ECO:0007669"/>
    <property type="project" value="TreeGrafter"/>
</dbReference>
<proteinExistence type="predicted"/>
<dbReference type="PANTHER" id="PTHR38030">
    <property type="entry name" value="PROTOPORPHYRINOGEN IX DEHYDROGENASE [MENAQUINONE]"/>
    <property type="match status" value="1"/>
</dbReference>
<comment type="caution">
    <text evidence="2">The sequence shown here is derived from an EMBL/GenBank/DDBJ whole genome shotgun (WGS) entry which is preliminary data.</text>
</comment>
<dbReference type="InterPro" id="IPR026816">
    <property type="entry name" value="Flavodoxin_dom"/>
</dbReference>
<reference evidence="3" key="1">
    <citation type="submission" date="2016-04" db="EMBL/GenBank/DDBJ databases">
        <title>Draft genome sequence of Paludibacter jiangxiensis strain NM7.</title>
        <authorList>
            <person name="Qiu Y."/>
            <person name="Matsuura N."/>
            <person name="Ohashi A."/>
            <person name="Tourlousse M.D."/>
            <person name="Sekiguchi Y."/>
        </authorList>
    </citation>
    <scope>NUCLEOTIDE SEQUENCE [LARGE SCALE GENOMIC DNA]</scope>
    <source>
        <strain evidence="3">NM7</strain>
    </source>
</reference>
<gene>
    <name evidence="2" type="ORF">PJIAN_4158</name>
</gene>
<sequence length="171" mass="19394">MQKKVLVAYASKYGATEEIAERIGLILSQSGLLVDVLPVYDTASLEPYQAIVMGCAVYFGQWRRPAIKFLKNNKRELADKDVWLFSSGPTGKGNPVEIMKGWKYPPTLQLVMSTIKPHDIALFHGQLSLDKMNVFERFIISKIKAPVGDFREWDVIEEWAKNIAQQLNTPH</sequence>
<dbReference type="InterPro" id="IPR029039">
    <property type="entry name" value="Flavoprotein-like_sf"/>
</dbReference>
<dbReference type="Pfam" id="PF12724">
    <property type="entry name" value="Flavodoxin_5"/>
    <property type="match status" value="1"/>
</dbReference>
<dbReference type="Proteomes" id="UP000076586">
    <property type="component" value="Unassembled WGS sequence"/>
</dbReference>
<dbReference type="OrthoDB" id="9795729at2"/>
<dbReference type="PANTHER" id="PTHR38030:SF2">
    <property type="entry name" value="PROTOPORPHYRINOGEN IX DEHYDROGENASE [QUINONE]"/>
    <property type="match status" value="1"/>
</dbReference>
<dbReference type="RefSeq" id="WP_068705006.1">
    <property type="nucleotide sequence ID" value="NZ_BDCR01000004.1"/>
</dbReference>
<organism evidence="2 3">
    <name type="scientific">Paludibacter jiangxiensis</name>
    <dbReference type="NCBI Taxonomy" id="681398"/>
    <lineage>
        <taxon>Bacteria</taxon>
        <taxon>Pseudomonadati</taxon>
        <taxon>Bacteroidota</taxon>
        <taxon>Bacteroidia</taxon>
        <taxon>Bacteroidales</taxon>
        <taxon>Paludibacteraceae</taxon>
        <taxon>Paludibacter</taxon>
    </lineage>
</organism>
<feature type="domain" description="Flavodoxin-like" evidence="1">
    <location>
        <begin position="5"/>
        <end position="164"/>
    </location>
</feature>
<keyword evidence="3" id="KW-1185">Reference proteome</keyword>
<dbReference type="SUPFAM" id="SSF52218">
    <property type="entry name" value="Flavoproteins"/>
    <property type="match status" value="1"/>
</dbReference>
<evidence type="ECO:0000313" key="3">
    <source>
        <dbReference type="Proteomes" id="UP000076586"/>
    </source>
</evidence>
<protein>
    <submittedName>
        <fullName evidence="2">Menaquinone-dependent protoporphyrinogen oxidase</fullName>
    </submittedName>
</protein>
<reference evidence="3" key="2">
    <citation type="journal article" date="2017" name="Genome Announc.">
        <title>Draft genome sequence of Paludibacter jiangxiensis NM7(T), a propionate-producing fermentative bacterium.</title>
        <authorList>
            <person name="Qiu Y.-L."/>
            <person name="Tourlousse D.M."/>
            <person name="Matsuura N."/>
            <person name="Ohashi A."/>
            <person name="Sekiguchi Y."/>
        </authorList>
    </citation>
    <scope>NUCLEOTIDE SEQUENCE [LARGE SCALE GENOMIC DNA]</scope>
    <source>
        <strain evidence="3">NM7</strain>
    </source>
</reference>
<name>A0A171AEW7_9BACT</name>
<dbReference type="GO" id="GO:0010181">
    <property type="term" value="F:FMN binding"/>
    <property type="evidence" value="ECO:0007669"/>
    <property type="project" value="InterPro"/>
</dbReference>
<dbReference type="InterPro" id="IPR008254">
    <property type="entry name" value="Flavodoxin/NO_synth"/>
</dbReference>